<comment type="caution">
    <text evidence="3">The sequence shown here is derived from an EMBL/GenBank/DDBJ whole genome shotgun (WGS) entry which is preliminary data.</text>
</comment>
<feature type="coiled-coil region" evidence="1">
    <location>
        <begin position="264"/>
        <end position="298"/>
    </location>
</feature>
<proteinExistence type="predicted"/>
<feature type="chain" id="PRO_5031016785" description="Endosialidase-like protein" evidence="2">
    <location>
        <begin position="21"/>
        <end position="298"/>
    </location>
</feature>
<protein>
    <recommendedName>
        <fullName evidence="5">Endosialidase-like protein</fullName>
    </recommendedName>
</protein>
<evidence type="ECO:0000256" key="1">
    <source>
        <dbReference type="SAM" id="Coils"/>
    </source>
</evidence>
<organism evidence="3 4">
    <name type="scientific">Pedobacter cryoconitis</name>
    <dbReference type="NCBI Taxonomy" id="188932"/>
    <lineage>
        <taxon>Bacteria</taxon>
        <taxon>Pseudomonadati</taxon>
        <taxon>Bacteroidota</taxon>
        <taxon>Sphingobacteriia</taxon>
        <taxon>Sphingobacteriales</taxon>
        <taxon>Sphingobacteriaceae</taxon>
        <taxon>Pedobacter</taxon>
    </lineage>
</organism>
<reference evidence="3 4" key="1">
    <citation type="submission" date="2020-08" db="EMBL/GenBank/DDBJ databases">
        <title>Genomic Encyclopedia of Type Strains, Phase IV (KMG-V): Genome sequencing to study the core and pangenomes of soil and plant-associated prokaryotes.</title>
        <authorList>
            <person name="Whitman W."/>
        </authorList>
    </citation>
    <scope>NUCLEOTIDE SEQUENCE [LARGE SCALE GENOMIC DNA]</scope>
    <source>
        <strain evidence="3 4">MP7CTX6</strain>
    </source>
</reference>
<evidence type="ECO:0000313" key="4">
    <source>
        <dbReference type="Proteomes" id="UP000537718"/>
    </source>
</evidence>
<evidence type="ECO:0008006" key="5">
    <source>
        <dbReference type="Google" id="ProtNLM"/>
    </source>
</evidence>
<accession>A0A7W9DIG8</accession>
<name>A0A7W9DIG8_9SPHI</name>
<dbReference type="EMBL" id="JACHCF010000002">
    <property type="protein sequence ID" value="MBB5620108.1"/>
    <property type="molecule type" value="Genomic_DNA"/>
</dbReference>
<keyword evidence="1" id="KW-0175">Coiled coil</keyword>
<dbReference type="AlphaFoldDB" id="A0A7W9DIG8"/>
<dbReference type="RefSeq" id="WP_183866144.1">
    <property type="nucleotide sequence ID" value="NZ_JACHCF010000002.1"/>
</dbReference>
<feature type="signal peptide" evidence="2">
    <location>
        <begin position="1"/>
        <end position="20"/>
    </location>
</feature>
<keyword evidence="2" id="KW-0732">Signal</keyword>
<sequence>MIKIALTMAFATMISVSAYSQTNTGTVTSVVTLAEGPTNYGYIGRANTITTAWNPLPNLLTLTYQSKDFAIGGWAKSTNNWMGASLFINSDNGNVGIGTTTPGSKLHVDGATTTNLVSFTEGSTSLGYLGRGATVTGAWGQLSDVLALTYQGRDFVIGGWGKTANNWLGATLFINSDNGHVGIGTIKPDSKLTVAGNIHAQEINVNIDAGADFVFQKDYQLKPLEEVATYIKSNNHLPEIASADEMKKSGLELGQMNIKLLQKIEELTLYMIDLKEQLESVKQENKIIRKEMSQIKSQ</sequence>
<gene>
    <name evidence="3" type="ORF">HDE69_001146</name>
</gene>
<dbReference type="Proteomes" id="UP000537718">
    <property type="component" value="Unassembled WGS sequence"/>
</dbReference>
<evidence type="ECO:0000313" key="3">
    <source>
        <dbReference type="EMBL" id="MBB5620108.1"/>
    </source>
</evidence>
<evidence type="ECO:0000256" key="2">
    <source>
        <dbReference type="SAM" id="SignalP"/>
    </source>
</evidence>